<organism evidence="2 3">
    <name type="scientific">Goodea atripinnis</name>
    <dbReference type="NCBI Taxonomy" id="208336"/>
    <lineage>
        <taxon>Eukaryota</taxon>
        <taxon>Metazoa</taxon>
        <taxon>Chordata</taxon>
        <taxon>Craniata</taxon>
        <taxon>Vertebrata</taxon>
        <taxon>Euteleostomi</taxon>
        <taxon>Actinopterygii</taxon>
        <taxon>Neopterygii</taxon>
        <taxon>Teleostei</taxon>
        <taxon>Neoteleostei</taxon>
        <taxon>Acanthomorphata</taxon>
        <taxon>Ovalentaria</taxon>
        <taxon>Atherinomorphae</taxon>
        <taxon>Cyprinodontiformes</taxon>
        <taxon>Goodeidae</taxon>
        <taxon>Goodea</taxon>
    </lineage>
</organism>
<feature type="transmembrane region" description="Helical" evidence="1">
    <location>
        <begin position="12"/>
        <end position="36"/>
    </location>
</feature>
<protein>
    <submittedName>
        <fullName evidence="2">Uncharacterized protein</fullName>
    </submittedName>
</protein>
<keyword evidence="1" id="KW-0472">Membrane</keyword>
<evidence type="ECO:0000313" key="2">
    <source>
        <dbReference type="EMBL" id="MEQ2186380.1"/>
    </source>
</evidence>
<dbReference type="EMBL" id="JAHRIO010083711">
    <property type="protein sequence ID" value="MEQ2186380.1"/>
    <property type="molecule type" value="Genomic_DNA"/>
</dbReference>
<gene>
    <name evidence="2" type="ORF">GOODEAATRI_027918</name>
</gene>
<keyword evidence="1" id="KW-0812">Transmembrane</keyword>
<name>A0ABV0PS93_9TELE</name>
<dbReference type="Proteomes" id="UP001476798">
    <property type="component" value="Unassembled WGS sequence"/>
</dbReference>
<comment type="caution">
    <text evidence="2">The sequence shown here is derived from an EMBL/GenBank/DDBJ whole genome shotgun (WGS) entry which is preliminary data.</text>
</comment>
<evidence type="ECO:0000313" key="3">
    <source>
        <dbReference type="Proteomes" id="UP001476798"/>
    </source>
</evidence>
<sequence>MIFPLINQMNSILYNYCISSVSGELYVVILCFYLLVNRFSSLLAGISKILKVKNQRTHLPLPEAVCHSQHPIITSTTGLTQAQQSTILSYKQPYSQSATKFGQNPSLLPQTAVLTDIRVYISKEVDSDHIFPNHSSSSKVYTHIMLFNKLPSHAAAVVAPVSNTSIRQISQMIGSTENTSQRELNFR</sequence>
<proteinExistence type="predicted"/>
<accession>A0ABV0PS93</accession>
<reference evidence="2 3" key="1">
    <citation type="submission" date="2021-06" db="EMBL/GenBank/DDBJ databases">
        <authorList>
            <person name="Palmer J.M."/>
        </authorList>
    </citation>
    <scope>NUCLEOTIDE SEQUENCE [LARGE SCALE GENOMIC DNA]</scope>
    <source>
        <strain evidence="2 3">GA_2019</strain>
        <tissue evidence="2">Muscle</tissue>
    </source>
</reference>
<evidence type="ECO:0000256" key="1">
    <source>
        <dbReference type="SAM" id="Phobius"/>
    </source>
</evidence>
<keyword evidence="1" id="KW-1133">Transmembrane helix</keyword>
<keyword evidence="3" id="KW-1185">Reference proteome</keyword>